<evidence type="ECO:0000256" key="1">
    <source>
        <dbReference type="ARBA" id="ARBA00023015"/>
    </source>
</evidence>
<dbReference type="RefSeq" id="WP_377141444.1">
    <property type="nucleotide sequence ID" value="NZ_JBHTIA010000003.1"/>
</dbReference>
<dbReference type="InterPro" id="IPR009057">
    <property type="entry name" value="Homeodomain-like_sf"/>
</dbReference>
<dbReference type="SUPFAM" id="SSF51215">
    <property type="entry name" value="Regulatory protein AraC"/>
    <property type="match status" value="1"/>
</dbReference>
<dbReference type="Pfam" id="PF12833">
    <property type="entry name" value="HTH_18"/>
    <property type="match status" value="1"/>
</dbReference>
<reference evidence="6" key="1">
    <citation type="journal article" date="2019" name="Int. J. Syst. Evol. Microbiol.">
        <title>The Global Catalogue of Microorganisms (GCM) 10K type strain sequencing project: providing services to taxonomists for standard genome sequencing and annotation.</title>
        <authorList>
            <consortium name="The Broad Institute Genomics Platform"/>
            <consortium name="The Broad Institute Genome Sequencing Center for Infectious Disease"/>
            <person name="Wu L."/>
            <person name="Ma J."/>
        </authorList>
    </citation>
    <scope>NUCLEOTIDE SEQUENCE [LARGE SCALE GENOMIC DNA]</scope>
    <source>
        <strain evidence="6">CCUG 60742</strain>
    </source>
</reference>
<dbReference type="InterPro" id="IPR037923">
    <property type="entry name" value="HTH-like"/>
</dbReference>
<evidence type="ECO:0000313" key="5">
    <source>
        <dbReference type="EMBL" id="MFD0765016.1"/>
    </source>
</evidence>
<dbReference type="SMART" id="SM00342">
    <property type="entry name" value="HTH_ARAC"/>
    <property type="match status" value="1"/>
</dbReference>
<dbReference type="InterPro" id="IPR014710">
    <property type="entry name" value="RmlC-like_jellyroll"/>
</dbReference>
<protein>
    <submittedName>
        <fullName evidence="5">AraC family transcriptional regulator</fullName>
    </submittedName>
</protein>
<dbReference type="SUPFAM" id="SSF46689">
    <property type="entry name" value="Homeodomain-like"/>
    <property type="match status" value="1"/>
</dbReference>
<keyword evidence="6" id="KW-1185">Reference proteome</keyword>
<accession>A0ABW2ZFP5</accession>
<keyword evidence="3" id="KW-0804">Transcription</keyword>
<name>A0ABW2ZFP5_9SPHI</name>
<sequence>MPRKQRSIPVNAMATEFGTGIAIEKFSMSDLGELGAGALDHAASVHRHDSHSFFLLKNGTVNIIIDFEQYVITPGSVIYIHPDQVHHAVASADMVVSSWAITNENLNPEYLKLLESITPAKPLVLTDETFNMIDEAADICIKLTGQKPDRLHRLLLKDCCNALVALVISQYLKAAKPADKLTRFDVINKSFRELLEQNYTNLKRPAEYAEMLNISIPYLNECVKSTTGYSVSYHIQQRVILEAKRLLYHSKSSVKEIAAALGYDDYPYFSRMFTKMTGMSALAFRNKNLG</sequence>
<dbReference type="Pfam" id="PF02311">
    <property type="entry name" value="AraC_binding"/>
    <property type="match status" value="1"/>
</dbReference>
<keyword evidence="1" id="KW-0805">Transcription regulation</keyword>
<evidence type="ECO:0000256" key="2">
    <source>
        <dbReference type="ARBA" id="ARBA00023125"/>
    </source>
</evidence>
<organism evidence="5 6">
    <name type="scientific">Mucilaginibacter lutimaris</name>
    <dbReference type="NCBI Taxonomy" id="931629"/>
    <lineage>
        <taxon>Bacteria</taxon>
        <taxon>Pseudomonadati</taxon>
        <taxon>Bacteroidota</taxon>
        <taxon>Sphingobacteriia</taxon>
        <taxon>Sphingobacteriales</taxon>
        <taxon>Sphingobacteriaceae</taxon>
        <taxon>Mucilaginibacter</taxon>
    </lineage>
</organism>
<proteinExistence type="predicted"/>
<dbReference type="InterPro" id="IPR003313">
    <property type="entry name" value="AraC-bd"/>
</dbReference>
<keyword evidence="2" id="KW-0238">DNA-binding</keyword>
<dbReference type="EMBL" id="JBHTIA010000003">
    <property type="protein sequence ID" value="MFD0765016.1"/>
    <property type="molecule type" value="Genomic_DNA"/>
</dbReference>
<dbReference type="PROSITE" id="PS01124">
    <property type="entry name" value="HTH_ARAC_FAMILY_2"/>
    <property type="match status" value="1"/>
</dbReference>
<evidence type="ECO:0000259" key="4">
    <source>
        <dbReference type="PROSITE" id="PS01124"/>
    </source>
</evidence>
<dbReference type="Gene3D" id="1.10.10.60">
    <property type="entry name" value="Homeodomain-like"/>
    <property type="match status" value="1"/>
</dbReference>
<evidence type="ECO:0000313" key="6">
    <source>
        <dbReference type="Proteomes" id="UP001597073"/>
    </source>
</evidence>
<dbReference type="Proteomes" id="UP001597073">
    <property type="component" value="Unassembled WGS sequence"/>
</dbReference>
<dbReference type="InterPro" id="IPR018060">
    <property type="entry name" value="HTH_AraC"/>
</dbReference>
<dbReference type="Gene3D" id="2.60.120.10">
    <property type="entry name" value="Jelly Rolls"/>
    <property type="match status" value="1"/>
</dbReference>
<dbReference type="PANTHER" id="PTHR43280:SF2">
    <property type="entry name" value="HTH-TYPE TRANSCRIPTIONAL REGULATOR EXSA"/>
    <property type="match status" value="1"/>
</dbReference>
<dbReference type="PANTHER" id="PTHR43280">
    <property type="entry name" value="ARAC-FAMILY TRANSCRIPTIONAL REGULATOR"/>
    <property type="match status" value="1"/>
</dbReference>
<comment type="caution">
    <text evidence="5">The sequence shown here is derived from an EMBL/GenBank/DDBJ whole genome shotgun (WGS) entry which is preliminary data.</text>
</comment>
<feature type="domain" description="HTH araC/xylS-type" evidence="4">
    <location>
        <begin position="189"/>
        <end position="287"/>
    </location>
</feature>
<gene>
    <name evidence="5" type="ORF">ACFQZI_09125</name>
</gene>
<evidence type="ECO:0000256" key="3">
    <source>
        <dbReference type="ARBA" id="ARBA00023163"/>
    </source>
</evidence>